<dbReference type="InterPro" id="IPR011011">
    <property type="entry name" value="Znf_FYVE_PHD"/>
</dbReference>
<keyword evidence="6 19" id="KW-0633">Potassium transport</keyword>
<evidence type="ECO:0000256" key="6">
    <source>
        <dbReference type="ARBA" id="ARBA00022538"/>
    </source>
</evidence>
<dbReference type="InterPro" id="IPR013518">
    <property type="entry name" value="K_chnl_inward-rec_Kir_cyto"/>
</dbReference>
<dbReference type="GO" id="GO:0008270">
    <property type="term" value="F:zinc ion binding"/>
    <property type="evidence" value="ECO:0007669"/>
    <property type="project" value="UniProtKB-KW"/>
</dbReference>
<dbReference type="Gene3D" id="1.10.287.70">
    <property type="match status" value="1"/>
</dbReference>
<dbReference type="SUPFAM" id="SSF81324">
    <property type="entry name" value="Voltage-gated potassium channels"/>
    <property type="match status" value="1"/>
</dbReference>
<comment type="subcellular location">
    <subcellularLocation>
        <location evidence="2">Cytoplasm</location>
        <location evidence="2">Cytoskeleton</location>
    </subcellularLocation>
    <subcellularLocation>
        <location evidence="1 19">Membrane</location>
        <topology evidence="1 19">Multi-pass membrane protein</topology>
    </subcellularLocation>
</comment>
<feature type="compositionally biased region" description="Low complexity" evidence="20">
    <location>
        <begin position="1041"/>
        <end position="1056"/>
    </location>
</feature>
<dbReference type="InterPro" id="IPR014756">
    <property type="entry name" value="Ig_E-set"/>
</dbReference>
<dbReference type="GO" id="GO:0034702">
    <property type="term" value="C:monoatomic ion channel complex"/>
    <property type="evidence" value="ECO:0007669"/>
    <property type="project" value="UniProtKB-KW"/>
</dbReference>
<keyword evidence="13 21" id="KW-1133">Transmembrane helix</keyword>
<keyword evidence="12 19" id="KW-0630">Potassium</keyword>
<dbReference type="Gene3D" id="3.30.40.10">
    <property type="entry name" value="Zinc/RING finger domain, C3HC4 (zinc finger)"/>
    <property type="match status" value="1"/>
</dbReference>
<feature type="domain" description="FYVE-type" evidence="22">
    <location>
        <begin position="487"/>
        <end position="534"/>
    </location>
</feature>
<dbReference type="SMART" id="SM00064">
    <property type="entry name" value="FYVE"/>
    <property type="match status" value="1"/>
</dbReference>
<keyword evidence="25" id="KW-1185">Reference proteome</keyword>
<evidence type="ECO:0000256" key="11">
    <source>
        <dbReference type="ARBA" id="ARBA00022882"/>
    </source>
</evidence>
<evidence type="ECO:0000256" key="21">
    <source>
        <dbReference type="SAM" id="Phobius"/>
    </source>
</evidence>
<dbReference type="PRINTS" id="PR01320">
    <property type="entry name" value="KIRCHANNEL"/>
</dbReference>
<feature type="compositionally biased region" description="Pro residues" evidence="20">
    <location>
        <begin position="1540"/>
        <end position="1551"/>
    </location>
</feature>
<keyword evidence="15 21" id="KW-0472">Membrane</keyword>
<evidence type="ECO:0000256" key="4">
    <source>
        <dbReference type="ARBA" id="ARBA00022448"/>
    </source>
</evidence>
<dbReference type="InterPro" id="IPR040445">
    <property type="entry name" value="Kir_TM"/>
</dbReference>
<dbReference type="GO" id="GO:0005242">
    <property type="term" value="F:inward rectifier potassium channel activity"/>
    <property type="evidence" value="ECO:0007669"/>
    <property type="project" value="InterPro"/>
</dbReference>
<reference evidence="24 25" key="1">
    <citation type="journal article" date="2015" name="Genome Biol. Evol.">
        <title>The genome of winter moth (Operophtera brumata) provides a genomic perspective on sexual dimorphism and phenology.</title>
        <authorList>
            <person name="Derks M.F."/>
            <person name="Smit S."/>
            <person name="Salis L."/>
            <person name="Schijlen E."/>
            <person name="Bossers A."/>
            <person name="Mateman C."/>
            <person name="Pijl A.S."/>
            <person name="de Ridder D."/>
            <person name="Groenen M.A."/>
            <person name="Visser M.E."/>
            <person name="Megens H.J."/>
        </authorList>
    </citation>
    <scope>NUCLEOTIDE SEQUENCE [LARGE SCALE GENOMIC DNA]</scope>
    <source>
        <strain evidence="24">WM2013NL</strain>
        <tissue evidence="24">Head and thorax</tissue>
    </source>
</reference>
<comment type="similarity">
    <text evidence="3">Belongs to the TPX2 family.</text>
</comment>
<evidence type="ECO:0000256" key="17">
    <source>
        <dbReference type="ARBA" id="ARBA00023303"/>
    </source>
</evidence>
<dbReference type="Pfam" id="PF01007">
    <property type="entry name" value="IRK"/>
    <property type="match status" value="1"/>
</dbReference>
<dbReference type="InterPro" id="IPR016449">
    <property type="entry name" value="K_chnl_inward-rec_Kir"/>
</dbReference>
<keyword evidence="8" id="KW-0479">Metal-binding</keyword>
<dbReference type="GO" id="GO:0034765">
    <property type="term" value="P:regulation of monoatomic ion transmembrane transport"/>
    <property type="evidence" value="ECO:0007669"/>
    <property type="project" value="TreeGrafter"/>
</dbReference>
<dbReference type="Gene3D" id="1.25.40.90">
    <property type="match status" value="2"/>
</dbReference>
<dbReference type="EMBL" id="JTDY01001620">
    <property type="protein sequence ID" value="KOB73331.1"/>
    <property type="molecule type" value="Genomic_DNA"/>
</dbReference>
<evidence type="ECO:0000256" key="10">
    <source>
        <dbReference type="ARBA" id="ARBA00022833"/>
    </source>
</evidence>
<dbReference type="PANTHER" id="PTHR11767:SF102">
    <property type="entry name" value="INWARDLY RECTIFYING POTASSIUM CHANNEL 1, ISOFORM F"/>
    <property type="match status" value="1"/>
</dbReference>
<dbReference type="InterPro" id="IPR002014">
    <property type="entry name" value="VHS_dom"/>
</dbReference>
<name>A0A0L7LDR4_OPEBR</name>
<keyword evidence="17 19" id="KW-0407">Ion channel</keyword>
<dbReference type="STRING" id="104452.A0A0L7LDR4"/>
<feature type="compositionally biased region" description="Low complexity" evidence="20">
    <location>
        <begin position="1557"/>
        <end position="1612"/>
    </location>
</feature>
<protein>
    <submittedName>
        <fullName evidence="24">Targeting protein for Xklp2-B</fullName>
    </submittedName>
</protein>
<dbReference type="InterPro" id="IPR017455">
    <property type="entry name" value="Znf_FYVE-rel"/>
</dbReference>
<feature type="region of interest" description="Disordered" evidence="20">
    <location>
        <begin position="861"/>
        <end position="904"/>
    </location>
</feature>
<evidence type="ECO:0000256" key="19">
    <source>
        <dbReference type="RuleBase" id="RU003822"/>
    </source>
</evidence>
<accession>A0A0L7LDR4</accession>
<evidence type="ECO:0000256" key="7">
    <source>
        <dbReference type="ARBA" id="ARBA00022692"/>
    </source>
</evidence>
<feature type="region of interest" description="Disordered" evidence="20">
    <location>
        <begin position="1374"/>
        <end position="1660"/>
    </location>
</feature>
<dbReference type="GO" id="GO:1990573">
    <property type="term" value="P:potassium ion import across plasma membrane"/>
    <property type="evidence" value="ECO:0007669"/>
    <property type="project" value="TreeGrafter"/>
</dbReference>
<keyword evidence="10" id="KW-0862">Zinc</keyword>
<dbReference type="Pfam" id="PF01363">
    <property type="entry name" value="FYVE"/>
    <property type="match status" value="1"/>
</dbReference>
<keyword evidence="16" id="KW-0206">Cytoskeleton</keyword>
<evidence type="ECO:0000259" key="22">
    <source>
        <dbReference type="PROSITE" id="PS50178"/>
    </source>
</evidence>
<evidence type="ECO:0000256" key="18">
    <source>
        <dbReference type="PROSITE-ProRule" id="PRU00091"/>
    </source>
</evidence>
<feature type="region of interest" description="Disordered" evidence="20">
    <location>
        <begin position="1001"/>
        <end position="1065"/>
    </location>
</feature>
<feature type="transmembrane region" description="Helical" evidence="21">
    <location>
        <begin position="88"/>
        <end position="109"/>
    </location>
</feature>
<feature type="transmembrane region" description="Helical" evidence="21">
    <location>
        <begin position="168"/>
        <end position="192"/>
    </location>
</feature>
<comment type="similarity">
    <text evidence="19">Belongs to the inward rectifier-type potassium channel (TC 1.A.2.1) family.</text>
</comment>
<feature type="region of interest" description="Disordered" evidence="20">
    <location>
        <begin position="942"/>
        <end position="973"/>
    </location>
</feature>
<dbReference type="GO" id="GO:0005856">
    <property type="term" value="C:cytoskeleton"/>
    <property type="evidence" value="ECO:0007669"/>
    <property type="project" value="UniProtKB-SubCell"/>
</dbReference>
<dbReference type="PROSITE" id="PS50178">
    <property type="entry name" value="ZF_FYVE"/>
    <property type="match status" value="1"/>
</dbReference>
<evidence type="ECO:0000256" key="3">
    <source>
        <dbReference type="ARBA" id="ARBA00005885"/>
    </source>
</evidence>
<dbReference type="InterPro" id="IPR027329">
    <property type="entry name" value="TPX2_C"/>
</dbReference>
<evidence type="ECO:0000256" key="12">
    <source>
        <dbReference type="ARBA" id="ARBA00022958"/>
    </source>
</evidence>
<feature type="domain" description="VHS" evidence="23">
    <location>
        <begin position="366"/>
        <end position="476"/>
    </location>
</feature>
<feature type="compositionally biased region" description="Low complexity" evidence="20">
    <location>
        <begin position="1400"/>
        <end position="1539"/>
    </location>
</feature>
<evidence type="ECO:0000256" key="8">
    <source>
        <dbReference type="ARBA" id="ARBA00022723"/>
    </source>
</evidence>
<comment type="caution">
    <text evidence="24">The sequence shown here is derived from an EMBL/GenBank/DDBJ whole genome shotgun (WGS) entry which is preliminary data.</text>
</comment>
<dbReference type="Pfam" id="PF06886">
    <property type="entry name" value="TPX2"/>
    <property type="match status" value="1"/>
</dbReference>
<dbReference type="SUPFAM" id="SSF57903">
    <property type="entry name" value="FYVE/PHD zinc finger"/>
    <property type="match status" value="1"/>
</dbReference>
<sequence>MEPPGRQELRNSSDYKSVDVEKARSKTNENGKHFCRAHRHRISSQGRKAERVVFKSGLFNLERSKKFKYRVFQDIVAAFVEARWRWTLFYCIFTYIFVWVSFAAVWWIILYAHGDFEPDHLPHASNSTDWTPCVKEIYGFTSIFLFSIEIHTTIGYGTRTITLQCPSAMLTMCLESILGTITQSFIVGVVFAKLTRPKNRAQTLLFSKNAIINQRNKNLCLMFRVGDTRKSRIITVSVHAFLIRCVTANSELDEQVKLKLSVDSSETISFVFPLTAVHTIDETSPFYCMSARDILKSELEILVVFEGTIESTGQPVQVKSSYTAQEILWGHRFSPMVEYSRAKHGHVVDFQKFDETYRINTPLYKATSNLRLDPDWPTILQICDLIRQNDCTPKYAVASVKKKLDSTNPHQAMFAMLTLESIVKNCDLVKTTQHENLRTKILELIQAWAFAFRNSPKYRAVQDTVNILKAEGYKFPALKESDAMVAFSIIVRRHHCRACGQVFCQQCSSKTSTLPKFGIEKEVRVCDACFDKVSRPPSSSAKLDIVDTASDYGTTQPQKDITNNLRDENFYLPRVKDEPQTPGEEEFGNNYLLNLPFECDFMRKSLSMNDLTAMREDQVKYEFNNSSRDIHRYRRPTGQSHELVKTKFVSMAEAVYHYQRDTPGRFHSTRPKTFLPQDVSARSGLTIPQSPMLRSKFRSRPQHVLSQQEKEAMEIEELKNFKIKPLPIPKAIFEGPIHLPEVSRKPKTIPEPFNLTEIHKKLNQSPSPNPVLNFKARPAPKHILVKPQVPEKPAVKVTIPVSPKFHYKKVNPHNLIKNKPVVPTKPIKPQRLGPVRPEPFSFESLDEERKKRKEAKIRLQIEEEKKQASSFKAHPLPGAIKKRMQSTTKGSSSTTSSTSENKENYIKFEARPPVVLYKKPFKPVLQSVQVVKPMPFDLTTQKRAAEREKYDKQLKEKEEENERLRQEREKAQDIAEEMQQTELRAKLVHHAKPVPSYTAFTAEELQEEEELQLALALSQSEAEHKEKERKSRPHIAPDPTPHSTVSPTPSSVSASPEHSTQANSELSRYLDRNYWESRLSRDHAPAPTAPAPGSQASNDTAEDFAKPPSNKAEDEDSQDKEIDDFVETLKSQVEIFEQEREMQIRQEQQKHQYMMSANNYYMPGVSMQQYQQPYPNQLYASAQFHQMMPQAADATLPAPAPQIAQPNMPNMPNQLPTLGQAMPQLPNFTIPQSTAAATPPATQTISMNIRPNQQMQMTPMMLQQLQQMRMPVQPGMHQILPQNAPGQNVPQQNGTMPKNLPNQQLPNSMMSQMPLGHQMAQQMMNPNNPMMSMHLQNMRMPMMQGNNPQIQGFMSLPNNTQAPSMQQAMTMPGQMPLHGPMMQGQMPGHSIPTNMPALGQPQTQGQMSQQPQMQQPQSMSQQPQSMSQQPQSMSQQPQSMNQQPQQMGQQPQSMSQQPQQMSQQQHQMTQQPQQMTQQPQQMTQQPQQITQQPQQMTQQPQQMTQQPQSMSQQPQSMSQQPQQMNQPPQMSQQPQNQLPPGQPIPGQPIQPPGHMIMQPPQGSMQPQGNMQMPQGQMMNQPMNPGQPPLQQQMGQVHTPSQIQGQMQQIQSQAGVPQGQAMRIPPNNFQGPQPMVNQPQQPQTPVKSEHNNNTAELISFD</sequence>
<evidence type="ECO:0000256" key="20">
    <source>
        <dbReference type="SAM" id="MobiDB-lite"/>
    </source>
</evidence>
<dbReference type="PROSITE" id="PS50330">
    <property type="entry name" value="UIM"/>
    <property type="match status" value="1"/>
</dbReference>
<keyword evidence="9 18" id="KW-0863">Zinc-finger</keyword>
<evidence type="ECO:0000256" key="5">
    <source>
        <dbReference type="ARBA" id="ARBA00022490"/>
    </source>
</evidence>
<dbReference type="PROSITE" id="PS50179">
    <property type="entry name" value="VHS"/>
    <property type="match status" value="1"/>
</dbReference>
<dbReference type="InterPro" id="IPR013083">
    <property type="entry name" value="Znf_RING/FYVE/PHD"/>
</dbReference>
<feature type="compositionally biased region" description="Basic and acidic residues" evidence="20">
    <location>
        <begin position="943"/>
        <end position="973"/>
    </location>
</feature>
<feature type="compositionally biased region" description="Low complexity" evidence="20">
    <location>
        <begin position="1629"/>
        <end position="1644"/>
    </location>
</feature>
<dbReference type="SUPFAM" id="SSF81296">
    <property type="entry name" value="E set domains"/>
    <property type="match status" value="1"/>
</dbReference>
<evidence type="ECO:0000313" key="25">
    <source>
        <dbReference type="Proteomes" id="UP000037510"/>
    </source>
</evidence>
<dbReference type="SUPFAM" id="SSF48464">
    <property type="entry name" value="ENTH/VHS domain"/>
    <property type="match status" value="1"/>
</dbReference>
<feature type="region of interest" description="Disordered" evidence="20">
    <location>
        <begin position="1081"/>
        <end position="1120"/>
    </location>
</feature>
<keyword evidence="4 19" id="KW-0813">Transport</keyword>
<keyword evidence="14 19" id="KW-0406">Ion transport</keyword>
<keyword evidence="11 19" id="KW-0851">Voltage-gated channel</keyword>
<evidence type="ECO:0000259" key="23">
    <source>
        <dbReference type="PROSITE" id="PS50179"/>
    </source>
</evidence>
<evidence type="ECO:0000256" key="14">
    <source>
        <dbReference type="ARBA" id="ARBA00023065"/>
    </source>
</evidence>
<feature type="compositionally biased region" description="Low complexity" evidence="20">
    <location>
        <begin position="886"/>
        <end position="899"/>
    </location>
</feature>
<evidence type="ECO:0000256" key="9">
    <source>
        <dbReference type="ARBA" id="ARBA00022771"/>
    </source>
</evidence>
<dbReference type="GO" id="GO:0005737">
    <property type="term" value="C:cytoplasm"/>
    <property type="evidence" value="ECO:0007669"/>
    <property type="project" value="UniProtKB-ARBA"/>
</dbReference>
<proteinExistence type="inferred from homology"/>
<dbReference type="Pfam" id="PF17655">
    <property type="entry name" value="IRK_C"/>
    <property type="match status" value="1"/>
</dbReference>
<feature type="region of interest" description="Disordered" evidence="20">
    <location>
        <begin position="1"/>
        <end position="28"/>
    </location>
</feature>
<dbReference type="InterPro" id="IPR008942">
    <property type="entry name" value="ENTH_VHS"/>
</dbReference>
<organism evidence="24 25">
    <name type="scientific">Operophtera brumata</name>
    <name type="common">Winter moth</name>
    <name type="synonym">Phalaena brumata</name>
    <dbReference type="NCBI Taxonomy" id="104452"/>
    <lineage>
        <taxon>Eukaryota</taxon>
        <taxon>Metazoa</taxon>
        <taxon>Ecdysozoa</taxon>
        <taxon>Arthropoda</taxon>
        <taxon>Hexapoda</taxon>
        <taxon>Insecta</taxon>
        <taxon>Pterygota</taxon>
        <taxon>Neoptera</taxon>
        <taxon>Endopterygota</taxon>
        <taxon>Lepidoptera</taxon>
        <taxon>Glossata</taxon>
        <taxon>Ditrysia</taxon>
        <taxon>Geometroidea</taxon>
        <taxon>Geometridae</taxon>
        <taxon>Larentiinae</taxon>
        <taxon>Operophtera</taxon>
    </lineage>
</organism>
<dbReference type="InterPro" id="IPR003903">
    <property type="entry name" value="UIM_dom"/>
</dbReference>
<feature type="region of interest" description="Disordered" evidence="20">
    <location>
        <begin position="816"/>
        <end position="849"/>
    </location>
</feature>
<evidence type="ECO:0000256" key="2">
    <source>
        <dbReference type="ARBA" id="ARBA00004245"/>
    </source>
</evidence>
<keyword evidence="7 19" id="KW-0812">Transmembrane</keyword>
<dbReference type="PANTHER" id="PTHR11767">
    <property type="entry name" value="INWARD RECTIFIER POTASSIUM CHANNEL"/>
    <property type="match status" value="1"/>
</dbReference>
<dbReference type="Pfam" id="PF12214">
    <property type="entry name" value="TPX2_importin"/>
    <property type="match status" value="1"/>
</dbReference>
<evidence type="ECO:0000256" key="15">
    <source>
        <dbReference type="ARBA" id="ARBA00023136"/>
    </source>
</evidence>
<dbReference type="GO" id="GO:0005886">
    <property type="term" value="C:plasma membrane"/>
    <property type="evidence" value="ECO:0007669"/>
    <property type="project" value="TreeGrafter"/>
</dbReference>
<dbReference type="SMART" id="SM00288">
    <property type="entry name" value="VHS"/>
    <property type="match status" value="1"/>
</dbReference>
<dbReference type="InterPro" id="IPR041647">
    <property type="entry name" value="IRK_C"/>
</dbReference>
<dbReference type="Proteomes" id="UP000037510">
    <property type="component" value="Unassembled WGS sequence"/>
</dbReference>
<dbReference type="InterPro" id="IPR027330">
    <property type="entry name" value="TPX2_central_dom"/>
</dbReference>
<evidence type="ECO:0000256" key="1">
    <source>
        <dbReference type="ARBA" id="ARBA00004141"/>
    </source>
</evidence>
<evidence type="ECO:0000256" key="13">
    <source>
        <dbReference type="ARBA" id="ARBA00022989"/>
    </source>
</evidence>
<keyword evidence="5" id="KW-0963">Cytoplasm</keyword>
<feature type="transmembrane region" description="Helical" evidence="21">
    <location>
        <begin position="137"/>
        <end position="156"/>
    </location>
</feature>
<dbReference type="GO" id="GO:0035091">
    <property type="term" value="F:phosphatidylinositol binding"/>
    <property type="evidence" value="ECO:0007669"/>
    <property type="project" value="InterPro"/>
</dbReference>
<evidence type="ECO:0000256" key="16">
    <source>
        <dbReference type="ARBA" id="ARBA00023212"/>
    </source>
</evidence>
<dbReference type="GO" id="GO:0043130">
    <property type="term" value="F:ubiquitin binding"/>
    <property type="evidence" value="ECO:0007669"/>
    <property type="project" value="InterPro"/>
</dbReference>
<dbReference type="InterPro" id="IPR000306">
    <property type="entry name" value="Znf_FYVE"/>
</dbReference>
<dbReference type="Gene3D" id="2.60.40.1400">
    <property type="entry name" value="G protein-activated inward rectifier potassium channel 1"/>
    <property type="match status" value="1"/>
</dbReference>
<gene>
    <name evidence="24" type="ORF">OBRU01_10833</name>
</gene>
<evidence type="ECO:0000313" key="24">
    <source>
        <dbReference type="EMBL" id="KOB73331.1"/>
    </source>
</evidence>
<feature type="compositionally biased region" description="Polar residues" evidence="20">
    <location>
        <begin position="1650"/>
        <end position="1660"/>
    </location>
</feature>